<evidence type="ECO:0000259" key="3">
    <source>
        <dbReference type="Pfam" id="PF00171"/>
    </source>
</evidence>
<comment type="similarity">
    <text evidence="1">Belongs to the aldehyde dehydrogenase family.</text>
</comment>
<dbReference type="PANTHER" id="PTHR42991:SF1">
    <property type="entry name" value="ALDEHYDE DEHYDROGENASE"/>
    <property type="match status" value="1"/>
</dbReference>
<dbReference type="EMBL" id="CP116805">
    <property type="protein sequence ID" value="WCL53347.1"/>
    <property type="molecule type" value="Genomic_DNA"/>
</dbReference>
<protein>
    <submittedName>
        <fullName evidence="4">Aldehyde dehydrogenase family protein</fullName>
    </submittedName>
</protein>
<name>A0AAE9XNM4_9PROT</name>
<dbReference type="RefSeq" id="WP_289502859.1">
    <property type="nucleotide sequence ID" value="NZ_CP116805.1"/>
</dbReference>
<feature type="domain" description="Aldehyde dehydrogenase" evidence="3">
    <location>
        <begin position="16"/>
        <end position="467"/>
    </location>
</feature>
<evidence type="ECO:0000313" key="4">
    <source>
        <dbReference type="EMBL" id="WCL53347.1"/>
    </source>
</evidence>
<dbReference type="InterPro" id="IPR015590">
    <property type="entry name" value="Aldehyde_DH_dom"/>
</dbReference>
<reference evidence="4" key="1">
    <citation type="submission" date="2023-01" db="EMBL/GenBank/DDBJ databases">
        <title>The genome sequence of Kordiimonadaceae bacterium 6D33.</title>
        <authorList>
            <person name="Liu Y."/>
        </authorList>
    </citation>
    <scope>NUCLEOTIDE SEQUENCE</scope>
    <source>
        <strain evidence="4">6D33</strain>
    </source>
</reference>
<dbReference type="PANTHER" id="PTHR42991">
    <property type="entry name" value="ALDEHYDE DEHYDROGENASE"/>
    <property type="match status" value="1"/>
</dbReference>
<dbReference type="Gene3D" id="3.40.605.10">
    <property type="entry name" value="Aldehyde Dehydrogenase, Chain A, domain 1"/>
    <property type="match status" value="1"/>
</dbReference>
<dbReference type="InterPro" id="IPR016161">
    <property type="entry name" value="Ald_DH/histidinol_DH"/>
</dbReference>
<dbReference type="InterPro" id="IPR016163">
    <property type="entry name" value="Ald_DH_C"/>
</dbReference>
<accession>A0AAE9XNM4</accession>
<proteinExistence type="inferred from homology"/>
<keyword evidence="5" id="KW-1185">Reference proteome</keyword>
<dbReference type="AlphaFoldDB" id="A0AAE9XNM4"/>
<dbReference type="Pfam" id="PF00171">
    <property type="entry name" value="Aldedh"/>
    <property type="match status" value="1"/>
</dbReference>
<dbReference type="KEGG" id="gso:PH603_12445"/>
<gene>
    <name evidence="4" type="ORF">PH603_12445</name>
</gene>
<evidence type="ECO:0000313" key="5">
    <source>
        <dbReference type="Proteomes" id="UP001217500"/>
    </source>
</evidence>
<dbReference type="Gene3D" id="3.40.309.10">
    <property type="entry name" value="Aldehyde Dehydrogenase, Chain A, domain 2"/>
    <property type="match status" value="1"/>
</dbReference>
<dbReference type="InterPro" id="IPR051020">
    <property type="entry name" value="ALDH-related_metabolic_enz"/>
</dbReference>
<keyword evidence="2" id="KW-0560">Oxidoreductase</keyword>
<evidence type="ECO:0000256" key="2">
    <source>
        <dbReference type="ARBA" id="ARBA00023002"/>
    </source>
</evidence>
<dbReference type="Proteomes" id="UP001217500">
    <property type="component" value="Chromosome"/>
</dbReference>
<dbReference type="SUPFAM" id="SSF53720">
    <property type="entry name" value="ALDH-like"/>
    <property type="match status" value="1"/>
</dbReference>
<evidence type="ECO:0000256" key="1">
    <source>
        <dbReference type="ARBA" id="ARBA00009986"/>
    </source>
</evidence>
<dbReference type="GO" id="GO:0008911">
    <property type="term" value="F:lactaldehyde dehydrogenase (NAD+) activity"/>
    <property type="evidence" value="ECO:0007669"/>
    <property type="project" value="TreeGrafter"/>
</dbReference>
<organism evidence="4 5">
    <name type="scientific">Gimibacter soli</name>
    <dbReference type="NCBI Taxonomy" id="3024400"/>
    <lineage>
        <taxon>Bacteria</taxon>
        <taxon>Pseudomonadati</taxon>
        <taxon>Pseudomonadota</taxon>
        <taxon>Alphaproteobacteria</taxon>
        <taxon>Kordiimonadales</taxon>
        <taxon>Temperatibacteraceae</taxon>
        <taxon>Gimibacter</taxon>
    </lineage>
</organism>
<dbReference type="InterPro" id="IPR016162">
    <property type="entry name" value="Ald_DH_N"/>
</dbReference>
<sequence length="472" mass="48745">MQSLYYDGSWHHAASGMDIVNPFTGAVIGTVGAATDADAAKALASAAAGRAAMKALTSGERSAILHRTADAVAADATAFAAMIVAETGKPLKAAEKEVRRCVNTLRLSAEEAVRLTGETIRFDSFAGGEARQGFYAYEPLGLIVAITPFNDPLNLVAHKLGPAIAAGNSVLLKPAEQAPIVALMLVKKLLAAGLPPLGLAALTGRGSDFGDLIVASAEPAMISFTGGVAVANRIAAKAGIKKLAMELGANSPVIVMADADIETAAASCVSGAFWAAGQNCIGVQRILVEEGAYVAFRDAVVRHTKALVVGDPMLPGTDIGPMIGEAEAARVEAWVRDAVSQGGRVLAGGKREGSVMWPTVLENVPKAASVICSEVFGPVVTLVPFGEFDEAMKAANAPDHTIHAAIFTRDVNRALGAARAFEAAGVMINESTDYRLDAMPFGGAKKGSMGREGVKFAVREMSQTKVVCFTLA</sequence>